<feature type="domain" description="Formamidopyrimidine-DNA glycosylase catalytic" evidence="17">
    <location>
        <begin position="2"/>
        <end position="126"/>
    </location>
</feature>
<dbReference type="Proteomes" id="UP000305451">
    <property type="component" value="Unassembled WGS sequence"/>
</dbReference>
<name>A0A4S2HBG9_9PROT</name>
<feature type="active site" description="Proton donor; for delta-elimination activity" evidence="15">
    <location>
        <position position="277"/>
    </location>
</feature>
<gene>
    <name evidence="15 18" type="primary">mutM</name>
    <name evidence="15" type="synonym">fpg</name>
    <name evidence="18" type="ORF">E5162_09480</name>
</gene>
<evidence type="ECO:0000256" key="5">
    <source>
        <dbReference type="ARBA" id="ARBA00022763"/>
    </source>
</evidence>
<dbReference type="InterPro" id="IPR010979">
    <property type="entry name" value="Ribosomal_uS13-like_H2TH"/>
</dbReference>
<feature type="binding site" evidence="15">
    <location>
        <position position="166"/>
    </location>
    <ligand>
        <name>DNA</name>
        <dbReference type="ChEBI" id="CHEBI:16991"/>
    </ligand>
</feature>
<organism evidence="18 19">
    <name type="scientific">Marinicauda pacifica</name>
    <dbReference type="NCBI Taxonomy" id="1133559"/>
    <lineage>
        <taxon>Bacteria</taxon>
        <taxon>Pseudomonadati</taxon>
        <taxon>Pseudomonadota</taxon>
        <taxon>Alphaproteobacteria</taxon>
        <taxon>Maricaulales</taxon>
        <taxon>Maricaulaceae</taxon>
        <taxon>Marinicauda</taxon>
    </lineage>
</organism>
<comment type="catalytic activity">
    <reaction evidence="1 15">
        <text>Hydrolysis of DNA containing ring-opened 7-methylguanine residues, releasing 2,6-diamino-4-hydroxy-5-(N-methyl)formamidopyrimidine.</text>
        <dbReference type="EC" id="3.2.2.23"/>
    </reaction>
</comment>
<dbReference type="AlphaFoldDB" id="A0A4S2HBG9"/>
<keyword evidence="11 15" id="KW-0456">Lyase</keyword>
<feature type="active site" description="Schiff-base intermediate with DNA" evidence="15">
    <location>
        <position position="2"/>
    </location>
</feature>
<evidence type="ECO:0000256" key="10">
    <source>
        <dbReference type="ARBA" id="ARBA00023204"/>
    </source>
</evidence>
<keyword evidence="12 15" id="KW-0511">Multifunctional enzyme</keyword>
<comment type="cofactor">
    <cofactor evidence="15">
        <name>Zn(2+)</name>
        <dbReference type="ChEBI" id="CHEBI:29105"/>
    </cofactor>
    <text evidence="15">Binds 1 zinc ion per subunit.</text>
</comment>
<comment type="similarity">
    <text evidence="2 15">Belongs to the FPG family.</text>
</comment>
<evidence type="ECO:0000256" key="3">
    <source>
        <dbReference type="ARBA" id="ARBA00011245"/>
    </source>
</evidence>
<dbReference type="OrthoDB" id="9800855at2"/>
<evidence type="ECO:0000256" key="15">
    <source>
        <dbReference type="HAMAP-Rule" id="MF_00103"/>
    </source>
</evidence>
<keyword evidence="9 15" id="KW-0238">DNA-binding</keyword>
<dbReference type="Pfam" id="PF01149">
    <property type="entry name" value="Fapy_DNA_glyco"/>
    <property type="match status" value="1"/>
</dbReference>
<proteinExistence type="inferred from homology"/>
<dbReference type="PROSITE" id="PS51066">
    <property type="entry name" value="ZF_FPG_2"/>
    <property type="match status" value="1"/>
</dbReference>
<reference evidence="18 19" key="1">
    <citation type="journal article" date="2013" name="Int. J. Syst. Evol. Microbiol.">
        <title>Marinicauda pacifica gen. nov., sp. nov., a prosthecate alphaproteobacterium of the family Hyphomonadaceae isolated from deep seawater.</title>
        <authorList>
            <person name="Zhang X.Y."/>
            <person name="Li G.W."/>
            <person name="Wang C.S."/>
            <person name="Zhang Y.J."/>
            <person name="Xu X.W."/>
            <person name="Li H."/>
            <person name="Liu A."/>
            <person name="Liu C."/>
            <person name="Xie B.B."/>
            <person name="Qin Q.L."/>
            <person name="Xu Z."/>
            <person name="Chen X.L."/>
            <person name="Zhou B.C."/>
            <person name="Zhang Y.Z."/>
        </authorList>
    </citation>
    <scope>NUCLEOTIDE SEQUENCE [LARGE SCALE GENOMIC DNA]</scope>
    <source>
        <strain evidence="18 19">P-1 km-3</strain>
    </source>
</reference>
<evidence type="ECO:0000313" key="19">
    <source>
        <dbReference type="Proteomes" id="UP000305451"/>
    </source>
</evidence>
<dbReference type="InterPro" id="IPR012319">
    <property type="entry name" value="FPG_cat"/>
</dbReference>
<evidence type="ECO:0000259" key="17">
    <source>
        <dbReference type="PROSITE" id="PS51068"/>
    </source>
</evidence>
<keyword evidence="7 15" id="KW-0378">Hydrolase</keyword>
<dbReference type="EC" id="4.2.99.18" evidence="15"/>
<dbReference type="GO" id="GO:0034039">
    <property type="term" value="F:8-oxo-7,8-dihydroguanine DNA N-glycosylase activity"/>
    <property type="evidence" value="ECO:0007669"/>
    <property type="project" value="TreeGrafter"/>
</dbReference>
<evidence type="ECO:0000256" key="14">
    <source>
        <dbReference type="ARBA" id="ARBA00044632"/>
    </source>
</evidence>
<dbReference type="SMART" id="SM00898">
    <property type="entry name" value="Fapy_DNA_glyco"/>
    <property type="match status" value="1"/>
</dbReference>
<evidence type="ECO:0000259" key="16">
    <source>
        <dbReference type="PROSITE" id="PS51066"/>
    </source>
</evidence>
<dbReference type="GO" id="GO:0006284">
    <property type="term" value="P:base-excision repair"/>
    <property type="evidence" value="ECO:0007669"/>
    <property type="project" value="InterPro"/>
</dbReference>
<keyword evidence="13 15" id="KW-0326">Glycosidase</keyword>
<evidence type="ECO:0000256" key="12">
    <source>
        <dbReference type="ARBA" id="ARBA00023268"/>
    </source>
</evidence>
<dbReference type="PANTHER" id="PTHR22993">
    <property type="entry name" value="FORMAMIDOPYRIMIDINE-DNA GLYCOSYLASE"/>
    <property type="match status" value="1"/>
</dbReference>
<keyword evidence="5 15" id="KW-0227">DNA damage</keyword>
<dbReference type="InterPro" id="IPR015886">
    <property type="entry name" value="H2TH_FPG"/>
</dbReference>
<evidence type="ECO:0000256" key="11">
    <source>
        <dbReference type="ARBA" id="ARBA00023239"/>
    </source>
</evidence>
<evidence type="ECO:0000256" key="8">
    <source>
        <dbReference type="ARBA" id="ARBA00022833"/>
    </source>
</evidence>
<dbReference type="GO" id="GO:0140078">
    <property type="term" value="F:class I DNA-(apurinic or apyrimidinic site) endonuclease activity"/>
    <property type="evidence" value="ECO:0007669"/>
    <property type="project" value="UniProtKB-EC"/>
</dbReference>
<comment type="subunit">
    <text evidence="3 15">Monomer.</text>
</comment>
<dbReference type="SUPFAM" id="SSF46946">
    <property type="entry name" value="S13-like H2TH domain"/>
    <property type="match status" value="1"/>
</dbReference>
<keyword evidence="10 15" id="KW-0234">DNA repair</keyword>
<dbReference type="PROSITE" id="PS51068">
    <property type="entry name" value="FPG_CAT"/>
    <property type="match status" value="1"/>
</dbReference>
<dbReference type="InterPro" id="IPR000214">
    <property type="entry name" value="Znf_DNA_glyclase/AP_lyase"/>
</dbReference>
<dbReference type="InterPro" id="IPR035937">
    <property type="entry name" value="FPG_N"/>
</dbReference>
<dbReference type="InterPro" id="IPR020629">
    <property type="entry name" value="FPG_Glyclase"/>
</dbReference>
<feature type="active site" description="Proton donor" evidence="15">
    <location>
        <position position="3"/>
    </location>
</feature>
<evidence type="ECO:0000256" key="1">
    <source>
        <dbReference type="ARBA" id="ARBA00001668"/>
    </source>
</evidence>
<evidence type="ECO:0000256" key="7">
    <source>
        <dbReference type="ARBA" id="ARBA00022801"/>
    </source>
</evidence>
<dbReference type="NCBIfam" id="NF002211">
    <property type="entry name" value="PRK01103.1"/>
    <property type="match status" value="1"/>
</dbReference>
<keyword evidence="6 15" id="KW-0863">Zinc-finger</keyword>
<dbReference type="SUPFAM" id="SSF81624">
    <property type="entry name" value="N-terminal domain of MutM-like DNA repair proteins"/>
    <property type="match status" value="1"/>
</dbReference>
<evidence type="ECO:0000256" key="2">
    <source>
        <dbReference type="ARBA" id="ARBA00009409"/>
    </source>
</evidence>
<dbReference type="GO" id="GO:0008270">
    <property type="term" value="F:zinc ion binding"/>
    <property type="evidence" value="ECO:0007669"/>
    <property type="project" value="UniProtKB-UniRule"/>
</dbReference>
<dbReference type="NCBIfam" id="TIGR00577">
    <property type="entry name" value="fpg"/>
    <property type="match status" value="1"/>
</dbReference>
<dbReference type="GO" id="GO:0003684">
    <property type="term" value="F:damaged DNA binding"/>
    <property type="evidence" value="ECO:0007669"/>
    <property type="project" value="InterPro"/>
</dbReference>
<evidence type="ECO:0000313" key="18">
    <source>
        <dbReference type="EMBL" id="TGY93274.1"/>
    </source>
</evidence>
<feature type="binding site" evidence="15">
    <location>
        <position position="104"/>
    </location>
    <ligand>
        <name>DNA</name>
        <dbReference type="ChEBI" id="CHEBI:16991"/>
    </ligand>
</feature>
<dbReference type="FunFam" id="1.10.8.50:FF:000003">
    <property type="entry name" value="Formamidopyrimidine-DNA glycosylase"/>
    <property type="match status" value="1"/>
</dbReference>
<comment type="catalytic activity">
    <reaction evidence="14 15">
        <text>2'-deoxyribonucleotide-(2'-deoxyribose 5'-phosphate)-2'-deoxyribonucleotide-DNA = a 3'-end 2'-deoxyribonucleotide-(2,3-dehydro-2,3-deoxyribose 5'-phosphate)-DNA + a 5'-end 5'-phospho-2'-deoxyribonucleoside-DNA + H(+)</text>
        <dbReference type="Rhea" id="RHEA:66592"/>
        <dbReference type="Rhea" id="RHEA-COMP:13180"/>
        <dbReference type="Rhea" id="RHEA-COMP:16897"/>
        <dbReference type="Rhea" id="RHEA-COMP:17067"/>
        <dbReference type="ChEBI" id="CHEBI:15378"/>
        <dbReference type="ChEBI" id="CHEBI:136412"/>
        <dbReference type="ChEBI" id="CHEBI:157695"/>
        <dbReference type="ChEBI" id="CHEBI:167181"/>
        <dbReference type="EC" id="4.2.99.18"/>
    </reaction>
</comment>
<accession>A0A4S2HBG9</accession>
<evidence type="ECO:0000256" key="9">
    <source>
        <dbReference type="ARBA" id="ARBA00023125"/>
    </source>
</evidence>
<dbReference type="PANTHER" id="PTHR22993:SF9">
    <property type="entry name" value="FORMAMIDOPYRIMIDINE-DNA GLYCOSYLASE"/>
    <property type="match status" value="1"/>
</dbReference>
<dbReference type="PROSITE" id="PS01242">
    <property type="entry name" value="ZF_FPG_1"/>
    <property type="match status" value="1"/>
</dbReference>
<dbReference type="EC" id="3.2.2.23" evidence="15"/>
<keyword evidence="8 15" id="KW-0862">Zinc</keyword>
<dbReference type="RefSeq" id="WP_135944994.1">
    <property type="nucleotide sequence ID" value="NZ_BMEI01000002.1"/>
</dbReference>
<dbReference type="InterPro" id="IPR015887">
    <property type="entry name" value="DNA_glyclase_Znf_dom_DNA_BS"/>
</dbReference>
<dbReference type="HAMAP" id="MF_00103">
    <property type="entry name" value="Fapy_DNA_glycosyl"/>
    <property type="match status" value="1"/>
</dbReference>
<dbReference type="InterPro" id="IPR010663">
    <property type="entry name" value="Znf_FPG/IleRS"/>
</dbReference>
<feature type="binding site" evidence="15">
    <location>
        <position position="123"/>
    </location>
    <ligand>
        <name>DNA</name>
        <dbReference type="ChEBI" id="CHEBI:16991"/>
    </ligand>
</feature>
<dbReference type="EMBL" id="SRXV01000002">
    <property type="protein sequence ID" value="TGY93274.1"/>
    <property type="molecule type" value="Genomic_DNA"/>
</dbReference>
<evidence type="ECO:0000256" key="6">
    <source>
        <dbReference type="ARBA" id="ARBA00022771"/>
    </source>
</evidence>
<dbReference type="Pfam" id="PF06827">
    <property type="entry name" value="zf-FPG_IleRS"/>
    <property type="match status" value="1"/>
</dbReference>
<dbReference type="Gene3D" id="1.10.8.50">
    <property type="match status" value="1"/>
</dbReference>
<protein>
    <recommendedName>
        <fullName evidence="15">Formamidopyrimidine-DNA glycosylase</fullName>
        <shortName evidence="15">Fapy-DNA glycosylase</shortName>
        <ecNumber evidence="15">3.2.2.23</ecNumber>
    </recommendedName>
    <alternativeName>
        <fullName evidence="15">DNA-(apurinic or apyrimidinic site) lyase MutM</fullName>
        <shortName evidence="15">AP lyase MutM</shortName>
        <ecNumber evidence="15">4.2.99.18</ecNumber>
    </alternativeName>
</protein>
<sequence length="287" mass="31597">MPELPEVETVRRGLRPAMEGRRIVSALHRRPDLRFPFPERFAERLTGARIDRLDRRAKYLLARLDSGETLLMHLGMSGRFTVEAESIAQQPGDFVYAPGANPAHDHVVFTLEGGVTVTYNDPRRFGFMTLFATGEEATQPFLAGLGPEPDSNAFEAVYLSGALKGRRTPVKAALLDQKIVAGLGNIYVCEALWRARISPRRLASSVAGARTERLAPAVRTVIAEAIEAGGSTLRDFAGADGALGYFQHRFDVYGREGEPCRRETCAGSVQRLVQSGRSTFFCPECQR</sequence>
<dbReference type="CDD" id="cd08966">
    <property type="entry name" value="EcFpg-like_N"/>
    <property type="match status" value="1"/>
</dbReference>
<keyword evidence="19" id="KW-1185">Reference proteome</keyword>
<dbReference type="Pfam" id="PF06831">
    <property type="entry name" value="H2TH"/>
    <property type="match status" value="1"/>
</dbReference>
<evidence type="ECO:0000256" key="13">
    <source>
        <dbReference type="ARBA" id="ARBA00023295"/>
    </source>
</evidence>
<evidence type="ECO:0000256" key="4">
    <source>
        <dbReference type="ARBA" id="ARBA00022723"/>
    </source>
</evidence>
<dbReference type="SMART" id="SM01232">
    <property type="entry name" value="H2TH"/>
    <property type="match status" value="1"/>
</dbReference>
<keyword evidence="4 15" id="KW-0479">Metal-binding</keyword>
<comment type="function">
    <text evidence="15">Involved in base excision repair of DNA damaged by oxidation or by mutagenic agents. Acts as DNA glycosylase that recognizes and removes damaged bases. Has a preference for oxidized purines, such as 7,8-dihydro-8-oxoguanine (8-oxoG). Has AP (apurinic/apyrimidinic) lyase activity and introduces nicks in the DNA strand. Cleaves the DNA backbone by beta-delta elimination to generate a single-strand break at the site of the removed base with both 3'- and 5'-phosphates.</text>
</comment>
<feature type="domain" description="FPG-type" evidence="16">
    <location>
        <begin position="251"/>
        <end position="287"/>
    </location>
</feature>
<dbReference type="SUPFAM" id="SSF57716">
    <property type="entry name" value="Glucocorticoid receptor-like (DNA-binding domain)"/>
    <property type="match status" value="1"/>
</dbReference>
<feature type="active site" description="Proton donor; for beta-elimination activity" evidence="15">
    <location>
        <position position="58"/>
    </location>
</feature>
<dbReference type="Gene3D" id="3.20.190.10">
    <property type="entry name" value="MutM-like, N-terminal"/>
    <property type="match status" value="1"/>
</dbReference>
<comment type="caution">
    <text evidence="18">The sequence shown here is derived from an EMBL/GenBank/DDBJ whole genome shotgun (WGS) entry which is preliminary data.</text>
</comment>